<evidence type="ECO:0000256" key="1">
    <source>
        <dbReference type="SAM" id="Phobius"/>
    </source>
</evidence>
<dbReference type="AlphaFoldDB" id="A0A8T0PBH2"/>
<sequence length="122" mass="13584">MLSVYGKDKFTLRAHLSAPLASLFFPFSFMSHWRHGLSSLCSAVTLSGRPNLDASRKIIKGKKCQFEERLWCMARRIGRDLLPIRSPGGWRKGWIGHVLGDAGLEGGIFVVLIFLVGNCILP</sequence>
<keyword evidence="3" id="KW-1185">Reference proteome</keyword>
<feature type="transmembrane region" description="Helical" evidence="1">
    <location>
        <begin position="102"/>
        <end position="121"/>
    </location>
</feature>
<proteinExistence type="predicted"/>
<keyword evidence="1" id="KW-0472">Membrane</keyword>
<organism evidence="2 3">
    <name type="scientific">Panicum virgatum</name>
    <name type="common">Blackwell switchgrass</name>
    <dbReference type="NCBI Taxonomy" id="38727"/>
    <lineage>
        <taxon>Eukaryota</taxon>
        <taxon>Viridiplantae</taxon>
        <taxon>Streptophyta</taxon>
        <taxon>Embryophyta</taxon>
        <taxon>Tracheophyta</taxon>
        <taxon>Spermatophyta</taxon>
        <taxon>Magnoliopsida</taxon>
        <taxon>Liliopsida</taxon>
        <taxon>Poales</taxon>
        <taxon>Poaceae</taxon>
        <taxon>PACMAD clade</taxon>
        <taxon>Panicoideae</taxon>
        <taxon>Panicodae</taxon>
        <taxon>Paniceae</taxon>
        <taxon>Panicinae</taxon>
        <taxon>Panicum</taxon>
        <taxon>Panicum sect. Hiantes</taxon>
    </lineage>
</organism>
<evidence type="ECO:0000313" key="3">
    <source>
        <dbReference type="Proteomes" id="UP000823388"/>
    </source>
</evidence>
<gene>
    <name evidence="2" type="ORF">PVAP13_8NG320756</name>
</gene>
<evidence type="ECO:0000313" key="2">
    <source>
        <dbReference type="EMBL" id="KAG2558960.1"/>
    </source>
</evidence>
<reference evidence="2" key="1">
    <citation type="submission" date="2020-05" db="EMBL/GenBank/DDBJ databases">
        <title>WGS assembly of Panicum virgatum.</title>
        <authorList>
            <person name="Lovell J.T."/>
            <person name="Jenkins J."/>
            <person name="Shu S."/>
            <person name="Juenger T.E."/>
            <person name="Schmutz J."/>
        </authorList>
    </citation>
    <scope>NUCLEOTIDE SEQUENCE</scope>
    <source>
        <strain evidence="2">AP13</strain>
    </source>
</reference>
<dbReference type="EMBL" id="CM029052">
    <property type="protein sequence ID" value="KAG2558960.1"/>
    <property type="molecule type" value="Genomic_DNA"/>
</dbReference>
<keyword evidence="1" id="KW-0812">Transmembrane</keyword>
<keyword evidence="1" id="KW-1133">Transmembrane helix</keyword>
<name>A0A8T0PBH2_PANVG</name>
<comment type="caution">
    <text evidence="2">The sequence shown here is derived from an EMBL/GenBank/DDBJ whole genome shotgun (WGS) entry which is preliminary data.</text>
</comment>
<accession>A0A8T0PBH2</accession>
<dbReference type="Proteomes" id="UP000823388">
    <property type="component" value="Chromosome 8N"/>
</dbReference>
<protein>
    <submittedName>
        <fullName evidence="2">Uncharacterized protein</fullName>
    </submittedName>
</protein>